<feature type="non-terminal residue" evidence="3">
    <location>
        <position position="1"/>
    </location>
</feature>
<name>A0A6A6P7R4_9PEZI</name>
<feature type="chain" id="PRO_5025650392" evidence="2">
    <location>
        <begin position="24"/>
        <end position="391"/>
    </location>
</feature>
<feature type="region of interest" description="Disordered" evidence="1">
    <location>
        <begin position="183"/>
        <end position="240"/>
    </location>
</feature>
<evidence type="ECO:0000256" key="1">
    <source>
        <dbReference type="SAM" id="MobiDB-lite"/>
    </source>
</evidence>
<accession>A0A6A6P7R4</accession>
<evidence type="ECO:0000313" key="4">
    <source>
        <dbReference type="Proteomes" id="UP000799766"/>
    </source>
</evidence>
<dbReference type="OrthoDB" id="5578001at2759"/>
<dbReference type="AlphaFoldDB" id="A0A6A6P7R4"/>
<protein>
    <submittedName>
        <fullName evidence="3">Uncharacterized protein</fullName>
    </submittedName>
</protein>
<gene>
    <name evidence="3" type="ORF">BDY21DRAFT_269519</name>
</gene>
<sequence length="391" mass="42572">PPPFPRDLLQPLLAFLPTSFVSTQPPPELLPHLTPILRQRVQYSSLGGSSDSWLTKLNWDSHQASKLPGAIESIMSLLEPHPVSGEVEAPEVEQMRFRRLDRETLHSRMDMVDHGLAAIFLWCMGEGGKPGEGWKLAELRCLEDAENGGPWATSMPEAEKAYANGLGPATNGATIKHADIGVGQHAASHAEDTADSDDDDYWNSYDRTPGRTPAQRSPAPGNLSSNSGNGLCGPAPAAGLRDSAADEMDYYAQYAEVQPAMDAHDPDEAKAADGHESTLDGMRILEELRHHPTWNFSINPPEIPTSLAGVTTSAPAPTSMPAKVDILEQTAIGMHQNEGERRINQAEVGVRQHISTSMKSMFRLARAAGIDREEFDNMIKVELELLPLLDN</sequence>
<feature type="signal peptide" evidence="2">
    <location>
        <begin position="1"/>
        <end position="23"/>
    </location>
</feature>
<proteinExistence type="predicted"/>
<reference evidence="3" key="1">
    <citation type="journal article" date="2020" name="Stud. Mycol.">
        <title>101 Dothideomycetes genomes: a test case for predicting lifestyles and emergence of pathogens.</title>
        <authorList>
            <person name="Haridas S."/>
            <person name="Albert R."/>
            <person name="Binder M."/>
            <person name="Bloem J."/>
            <person name="Labutti K."/>
            <person name="Salamov A."/>
            <person name="Andreopoulos B."/>
            <person name="Baker S."/>
            <person name="Barry K."/>
            <person name="Bills G."/>
            <person name="Bluhm B."/>
            <person name="Cannon C."/>
            <person name="Castanera R."/>
            <person name="Culley D."/>
            <person name="Daum C."/>
            <person name="Ezra D."/>
            <person name="Gonzalez J."/>
            <person name="Henrissat B."/>
            <person name="Kuo A."/>
            <person name="Liang C."/>
            <person name="Lipzen A."/>
            <person name="Lutzoni F."/>
            <person name="Magnuson J."/>
            <person name="Mondo S."/>
            <person name="Nolan M."/>
            <person name="Ohm R."/>
            <person name="Pangilinan J."/>
            <person name="Park H.-J."/>
            <person name="Ramirez L."/>
            <person name="Alfaro M."/>
            <person name="Sun H."/>
            <person name="Tritt A."/>
            <person name="Yoshinaga Y."/>
            <person name="Zwiers L.-H."/>
            <person name="Turgeon B."/>
            <person name="Goodwin S."/>
            <person name="Spatafora J."/>
            <person name="Crous P."/>
            <person name="Grigoriev I."/>
        </authorList>
    </citation>
    <scope>NUCLEOTIDE SEQUENCE</scope>
    <source>
        <strain evidence="3">ATCC 16933</strain>
    </source>
</reference>
<evidence type="ECO:0000313" key="3">
    <source>
        <dbReference type="EMBL" id="KAF2459914.1"/>
    </source>
</evidence>
<feature type="non-terminal residue" evidence="3">
    <location>
        <position position="391"/>
    </location>
</feature>
<dbReference type="EMBL" id="MU001674">
    <property type="protein sequence ID" value="KAF2459914.1"/>
    <property type="molecule type" value="Genomic_DNA"/>
</dbReference>
<dbReference type="Proteomes" id="UP000799766">
    <property type="component" value="Unassembled WGS sequence"/>
</dbReference>
<keyword evidence="4" id="KW-1185">Reference proteome</keyword>
<evidence type="ECO:0000256" key="2">
    <source>
        <dbReference type="SAM" id="SignalP"/>
    </source>
</evidence>
<keyword evidence="2" id="KW-0732">Signal</keyword>
<organism evidence="3 4">
    <name type="scientific">Lineolata rhizophorae</name>
    <dbReference type="NCBI Taxonomy" id="578093"/>
    <lineage>
        <taxon>Eukaryota</taxon>
        <taxon>Fungi</taxon>
        <taxon>Dikarya</taxon>
        <taxon>Ascomycota</taxon>
        <taxon>Pezizomycotina</taxon>
        <taxon>Dothideomycetes</taxon>
        <taxon>Dothideomycetes incertae sedis</taxon>
        <taxon>Lineolatales</taxon>
        <taxon>Lineolataceae</taxon>
        <taxon>Lineolata</taxon>
    </lineage>
</organism>